<keyword evidence="1" id="KW-0732">Signal</keyword>
<evidence type="ECO:0000256" key="1">
    <source>
        <dbReference type="SAM" id="SignalP"/>
    </source>
</evidence>
<sequence>MTMTLLLLLLVLLLQLTTIPNNARCVMMVTEATTSTPRRCRLMIHWFVFDFHFHCRTATRHCVKLVQLPARSRIVLGSARYFLVLNLALKQYVATVSPHNYRFARDGKIVQHIVLEPGNPRNNTAATPGTTTVSSITGRTTFATTVRVVTVRQCTGTSKRGRHSAAAASYHHSAQVDIVYGGCITAHGDAPNFGRFQARSEVSWPVVGVFARFATRRTLPAVR</sequence>
<protein>
    <submittedName>
        <fullName evidence="2">Putative secreted protein</fullName>
    </submittedName>
</protein>
<feature type="signal peptide" evidence="1">
    <location>
        <begin position="1"/>
        <end position="23"/>
    </location>
</feature>
<organism evidence="2">
    <name type="scientific">Anopheles triannulatus</name>
    <dbReference type="NCBI Taxonomy" id="58253"/>
    <lineage>
        <taxon>Eukaryota</taxon>
        <taxon>Metazoa</taxon>
        <taxon>Ecdysozoa</taxon>
        <taxon>Arthropoda</taxon>
        <taxon>Hexapoda</taxon>
        <taxon>Insecta</taxon>
        <taxon>Pterygota</taxon>
        <taxon>Neoptera</taxon>
        <taxon>Endopterygota</taxon>
        <taxon>Diptera</taxon>
        <taxon>Nematocera</taxon>
        <taxon>Culicoidea</taxon>
        <taxon>Culicidae</taxon>
        <taxon>Anophelinae</taxon>
        <taxon>Anopheles</taxon>
    </lineage>
</organism>
<reference evidence="2" key="1">
    <citation type="submission" date="2018-01" db="EMBL/GenBank/DDBJ databases">
        <title>An insight into the sialome of Amazonian anophelines.</title>
        <authorList>
            <person name="Ribeiro J.M."/>
            <person name="Scarpassa V."/>
            <person name="Calvo E."/>
        </authorList>
    </citation>
    <scope>NUCLEOTIDE SEQUENCE</scope>
    <source>
        <tissue evidence="2">Salivary glands</tissue>
    </source>
</reference>
<accession>A0A2M4B242</accession>
<feature type="chain" id="PRO_5014733853" evidence="1">
    <location>
        <begin position="24"/>
        <end position="223"/>
    </location>
</feature>
<evidence type="ECO:0000313" key="2">
    <source>
        <dbReference type="EMBL" id="MBW46868.1"/>
    </source>
</evidence>
<dbReference type="AlphaFoldDB" id="A0A2M4B242"/>
<name>A0A2M4B242_9DIPT</name>
<dbReference type="EMBL" id="GGFK01013547">
    <property type="protein sequence ID" value="MBW46868.1"/>
    <property type="molecule type" value="Transcribed_RNA"/>
</dbReference>
<proteinExistence type="predicted"/>